<dbReference type="AlphaFoldDB" id="S7Q2J6"/>
<accession>S7Q2J6</accession>
<evidence type="ECO:0000313" key="7">
    <source>
        <dbReference type="EMBL" id="EPQ54221.1"/>
    </source>
</evidence>
<reference evidence="7 8" key="1">
    <citation type="journal article" date="2012" name="Science">
        <title>The Paleozoic origin of enzymatic lignin decomposition reconstructed from 31 fungal genomes.</title>
        <authorList>
            <person name="Floudas D."/>
            <person name="Binder M."/>
            <person name="Riley R."/>
            <person name="Barry K."/>
            <person name="Blanchette R.A."/>
            <person name="Henrissat B."/>
            <person name="Martinez A.T."/>
            <person name="Otillar R."/>
            <person name="Spatafora J.W."/>
            <person name="Yadav J.S."/>
            <person name="Aerts A."/>
            <person name="Benoit I."/>
            <person name="Boyd A."/>
            <person name="Carlson A."/>
            <person name="Copeland A."/>
            <person name="Coutinho P.M."/>
            <person name="de Vries R.P."/>
            <person name="Ferreira P."/>
            <person name="Findley K."/>
            <person name="Foster B."/>
            <person name="Gaskell J."/>
            <person name="Glotzer D."/>
            <person name="Gorecki P."/>
            <person name="Heitman J."/>
            <person name="Hesse C."/>
            <person name="Hori C."/>
            <person name="Igarashi K."/>
            <person name="Jurgens J.A."/>
            <person name="Kallen N."/>
            <person name="Kersten P."/>
            <person name="Kohler A."/>
            <person name="Kuees U."/>
            <person name="Kumar T.K.A."/>
            <person name="Kuo A."/>
            <person name="LaButti K."/>
            <person name="Larrondo L.F."/>
            <person name="Lindquist E."/>
            <person name="Ling A."/>
            <person name="Lombard V."/>
            <person name="Lucas S."/>
            <person name="Lundell T."/>
            <person name="Martin R."/>
            <person name="McLaughlin D.J."/>
            <person name="Morgenstern I."/>
            <person name="Morin E."/>
            <person name="Murat C."/>
            <person name="Nagy L.G."/>
            <person name="Nolan M."/>
            <person name="Ohm R.A."/>
            <person name="Patyshakuliyeva A."/>
            <person name="Rokas A."/>
            <person name="Ruiz-Duenas F.J."/>
            <person name="Sabat G."/>
            <person name="Salamov A."/>
            <person name="Samejima M."/>
            <person name="Schmutz J."/>
            <person name="Slot J.C."/>
            <person name="St John F."/>
            <person name="Stenlid J."/>
            <person name="Sun H."/>
            <person name="Sun S."/>
            <person name="Syed K."/>
            <person name="Tsang A."/>
            <person name="Wiebenga A."/>
            <person name="Young D."/>
            <person name="Pisabarro A."/>
            <person name="Eastwood D.C."/>
            <person name="Martin F."/>
            <person name="Cullen D."/>
            <person name="Grigoriev I.V."/>
            <person name="Hibbett D.S."/>
        </authorList>
    </citation>
    <scope>NUCLEOTIDE SEQUENCE [LARGE SCALE GENOMIC DNA]</scope>
    <source>
        <strain evidence="7 8">ATCC 11539</strain>
    </source>
</reference>
<evidence type="ECO:0000313" key="8">
    <source>
        <dbReference type="Proteomes" id="UP000030669"/>
    </source>
</evidence>
<dbReference type="PANTHER" id="PTHR33572:SF3">
    <property type="entry name" value="VELVET COMPLEX SUBUNIT B"/>
    <property type="match status" value="1"/>
</dbReference>
<evidence type="ECO:0000259" key="6">
    <source>
        <dbReference type="PROSITE" id="PS51821"/>
    </source>
</evidence>
<dbReference type="Proteomes" id="UP000030669">
    <property type="component" value="Unassembled WGS sequence"/>
</dbReference>
<dbReference type="Gene3D" id="2.60.40.3960">
    <property type="entry name" value="Velvet domain"/>
    <property type="match status" value="1"/>
</dbReference>
<dbReference type="GeneID" id="19308781"/>
<dbReference type="EMBL" id="KB469304">
    <property type="protein sequence ID" value="EPQ54221.1"/>
    <property type="molecule type" value="Genomic_DNA"/>
</dbReference>
<evidence type="ECO:0000256" key="4">
    <source>
        <dbReference type="ARBA" id="ARBA00023242"/>
    </source>
</evidence>
<dbReference type="InterPro" id="IPR038491">
    <property type="entry name" value="Velvet_dom_sf"/>
</dbReference>
<feature type="compositionally biased region" description="Basic and acidic residues" evidence="5">
    <location>
        <begin position="49"/>
        <end position="58"/>
    </location>
</feature>
<proteinExistence type="predicted"/>
<evidence type="ECO:0000256" key="1">
    <source>
        <dbReference type="ARBA" id="ARBA00004123"/>
    </source>
</evidence>
<feature type="region of interest" description="Disordered" evidence="5">
    <location>
        <begin position="1"/>
        <end position="58"/>
    </location>
</feature>
<sequence length="298" mass="33615">MRPAAASSSFSRSQRYAPIDSSPDHRGTREAYLQSPSYASSSIPPPHRRTWEPDPRVSRPEAVAAARFSGLQREGEDLRAGLLELQRPLLGRKYAIKDRRPLDPPPIAKLQLYRTVEDRRGWEQKQLIEDYSEFSELGLICHVDLFPVPKMTDSHCVPQSSDEDSDVVASLDGYLIRESSKCSTALAGETFVQAAKLEYKGSVVLLFIFPDISVRTEGIFILRYRFFDLSLFPGEIPAGGLPILAECYGGTFEIFSTKNFPGLPESTELTKHVAKYNIRVNVRETRRSRIRKQEARPP</sequence>
<comment type="subcellular location">
    <subcellularLocation>
        <location evidence="1">Nucleus</location>
    </subcellularLocation>
</comment>
<keyword evidence="3" id="KW-0804">Transcription</keyword>
<feature type="compositionally biased region" description="Low complexity" evidence="5">
    <location>
        <begin position="1"/>
        <end position="13"/>
    </location>
</feature>
<dbReference type="RefSeq" id="XP_007867528.1">
    <property type="nucleotide sequence ID" value="XM_007869337.1"/>
</dbReference>
<dbReference type="HOGENOM" id="CLU_044751_1_0_1"/>
<protein>
    <recommendedName>
        <fullName evidence="6">Velvet domain-containing protein</fullName>
    </recommendedName>
</protein>
<dbReference type="PROSITE" id="PS51821">
    <property type="entry name" value="VELVET"/>
    <property type="match status" value="1"/>
</dbReference>
<keyword evidence="2" id="KW-0805">Transcription regulation</keyword>
<dbReference type="InterPro" id="IPR021740">
    <property type="entry name" value="Velvet"/>
</dbReference>
<dbReference type="Pfam" id="PF11754">
    <property type="entry name" value="Velvet"/>
    <property type="match status" value="1"/>
</dbReference>
<dbReference type="KEGG" id="gtr:GLOTRDRAFT_78159"/>
<feature type="domain" description="Velvet" evidence="6">
    <location>
        <begin position="75"/>
        <end position="283"/>
    </location>
</feature>
<organism evidence="7 8">
    <name type="scientific">Gloeophyllum trabeum (strain ATCC 11539 / FP-39264 / Madison 617)</name>
    <name type="common">Brown rot fungus</name>
    <dbReference type="NCBI Taxonomy" id="670483"/>
    <lineage>
        <taxon>Eukaryota</taxon>
        <taxon>Fungi</taxon>
        <taxon>Dikarya</taxon>
        <taxon>Basidiomycota</taxon>
        <taxon>Agaricomycotina</taxon>
        <taxon>Agaricomycetes</taxon>
        <taxon>Gloeophyllales</taxon>
        <taxon>Gloeophyllaceae</taxon>
        <taxon>Gloeophyllum</taxon>
    </lineage>
</organism>
<dbReference type="GO" id="GO:0005634">
    <property type="term" value="C:nucleus"/>
    <property type="evidence" value="ECO:0007669"/>
    <property type="project" value="UniProtKB-SubCell"/>
</dbReference>
<dbReference type="InterPro" id="IPR037525">
    <property type="entry name" value="Velvet_dom"/>
</dbReference>
<keyword evidence="4" id="KW-0539">Nucleus</keyword>
<keyword evidence="8" id="KW-1185">Reference proteome</keyword>
<dbReference type="PANTHER" id="PTHR33572">
    <property type="entry name" value="SPORE DEVELOPMENT REGULATOR VOSA"/>
    <property type="match status" value="1"/>
</dbReference>
<dbReference type="eggNOG" id="ENOG502SSVH">
    <property type="taxonomic scope" value="Eukaryota"/>
</dbReference>
<evidence type="ECO:0000256" key="5">
    <source>
        <dbReference type="SAM" id="MobiDB-lite"/>
    </source>
</evidence>
<name>S7Q2J6_GLOTA</name>
<evidence type="ECO:0000256" key="3">
    <source>
        <dbReference type="ARBA" id="ARBA00023163"/>
    </source>
</evidence>
<gene>
    <name evidence="7" type="ORF">GLOTRDRAFT_78159</name>
</gene>
<dbReference type="OMA" id="SAKCTEN"/>
<evidence type="ECO:0000256" key="2">
    <source>
        <dbReference type="ARBA" id="ARBA00023015"/>
    </source>
</evidence>
<dbReference type="OrthoDB" id="5599552at2759"/>